<feature type="coiled-coil region" evidence="1">
    <location>
        <begin position="522"/>
        <end position="581"/>
    </location>
</feature>
<keyword evidence="1" id="KW-0175">Coiled coil</keyword>
<feature type="region of interest" description="Disordered" evidence="2">
    <location>
        <begin position="1"/>
        <end position="23"/>
    </location>
</feature>
<feature type="coiled-coil region" evidence="1">
    <location>
        <begin position="729"/>
        <end position="763"/>
    </location>
</feature>
<protein>
    <submittedName>
        <fullName evidence="4">Leucine-rich repeat-containing protein DDB_G0290503</fullName>
    </submittedName>
</protein>
<evidence type="ECO:0000256" key="1">
    <source>
        <dbReference type="SAM" id="Coils"/>
    </source>
</evidence>
<dbReference type="RefSeq" id="XP_026674079.1">
    <property type="nucleotide sequence ID" value="XM_026818278.1"/>
</dbReference>
<accession>A0AAJ7WFB2</accession>
<feature type="coiled-coil region" evidence="1">
    <location>
        <begin position="795"/>
        <end position="836"/>
    </location>
</feature>
<dbReference type="AlphaFoldDB" id="A0AAJ7WFB2"/>
<proteinExistence type="predicted"/>
<dbReference type="GeneID" id="108630346"/>
<dbReference type="Proteomes" id="UP000694925">
    <property type="component" value="Unplaced"/>
</dbReference>
<evidence type="ECO:0000313" key="3">
    <source>
        <dbReference type="Proteomes" id="UP000694925"/>
    </source>
</evidence>
<evidence type="ECO:0000256" key="2">
    <source>
        <dbReference type="SAM" id="MobiDB-lite"/>
    </source>
</evidence>
<keyword evidence="3" id="KW-1185">Reference proteome</keyword>
<gene>
    <name evidence="4" type="primary">LOC108630346</name>
</gene>
<organism evidence="3 4">
    <name type="scientific">Ceratina calcarata</name>
    <dbReference type="NCBI Taxonomy" id="156304"/>
    <lineage>
        <taxon>Eukaryota</taxon>
        <taxon>Metazoa</taxon>
        <taxon>Ecdysozoa</taxon>
        <taxon>Arthropoda</taxon>
        <taxon>Hexapoda</taxon>
        <taxon>Insecta</taxon>
        <taxon>Pterygota</taxon>
        <taxon>Neoptera</taxon>
        <taxon>Endopterygota</taxon>
        <taxon>Hymenoptera</taxon>
        <taxon>Apocrita</taxon>
        <taxon>Aculeata</taxon>
        <taxon>Apoidea</taxon>
        <taxon>Anthophila</taxon>
        <taxon>Apidae</taxon>
        <taxon>Ceratina</taxon>
        <taxon>Zadontomerus</taxon>
    </lineage>
</organism>
<dbReference type="KEGG" id="ccal:108630346"/>
<feature type="compositionally biased region" description="Polar residues" evidence="2">
    <location>
        <begin position="1"/>
        <end position="16"/>
    </location>
</feature>
<name>A0AAJ7WFB2_9HYME</name>
<evidence type="ECO:0000313" key="4">
    <source>
        <dbReference type="RefSeq" id="XP_026674079.1"/>
    </source>
</evidence>
<reference evidence="4" key="1">
    <citation type="submission" date="2025-08" db="UniProtKB">
        <authorList>
            <consortium name="RefSeq"/>
        </authorList>
    </citation>
    <scope>IDENTIFICATION</scope>
    <source>
        <tissue evidence="4">Whole body</tissue>
    </source>
</reference>
<sequence length="848" mass="100064">MNSPDSAIESVQNTSKPLDEDTNCTAIDENTGQFCGESETLKIIDEFQKLYETRIKNVDRELESEFDQVCMKLEISKEWIKNLKEQNVMLVQVVEDLEHAACNRVKLLEQKLKNSSALVSGNVTKSLNTEKTINTLSSRVSDLEKDEECMRQRIEYLQSDIRGLLELIRRAVQENHWTLDDIKFFEIEHRDIPVPNNCNCDQVNINVKKVQSLKLQIKQFQENERKMIICQKELEEKVTDLNTKLQTKEDVKKYHSQVQNISDNIKKHPKFADHIASSSIGINDQEVIDESIEKQSVLKAEIKERDEIIMSLQKQMAVLQTQCHYVKMQSHFREDIIKEMRKELKQAVSKCPYSNLFSRIFDHYNQVTTDNQEMELFYKLREKNIIPKVMYSPTGHKTDVTFWQTYVENIMNSNKLAKNICTTKTKDNNLTTKETYTTQNFCVDVRTFQEDMKKPRDPTYQQTLNEILQIKQDVCKLRNEHDELRCRLSQKSHYPECDKKTCLWKSRVIDLQDQVKILQHEAKCNEEANNFLRNNIQSMEEELHITQTKADSFRRSHSIDIVELKKTIIELENTLKFQKDIECTLRRQLGDSEIALKKSKELLNCSHNEYCMEESLLRCECYQFRHDTTTAPQVLKTVQNTIGSTKNGLQELKAEFKKLVCLNLKYNIYRVINFSRKDMTNEHKTKIYEDKEIQCKIQCKDKNCTTLDVVDYNELICNNKGQRKNLLREYDLQSEYEILVRENEDLKRQLQKYKLDFDIIDKELKTEQESNTYAQQISFELQKLRDTECCLQYENQQLKSDLKTQTKQIENLLEKLQLAQENNTKFEKLMKKLEDKQIQVRAITVIAI</sequence>